<dbReference type="EMBL" id="JABEMA010000262">
    <property type="protein sequence ID" value="NNH24114.1"/>
    <property type="molecule type" value="Genomic_DNA"/>
</dbReference>
<reference evidence="3 4" key="1">
    <citation type="submission" date="2020-05" db="EMBL/GenBank/DDBJ databases">
        <title>MicrobeNet Type strains.</title>
        <authorList>
            <person name="Nicholson A.C."/>
        </authorList>
    </citation>
    <scope>NUCLEOTIDE SEQUENCE [LARGE SCALE GENOMIC DNA]</scope>
    <source>
        <strain evidence="3 4">JCM 14547</strain>
    </source>
</reference>
<evidence type="ECO:0000313" key="4">
    <source>
        <dbReference type="Proteomes" id="UP000555552"/>
    </source>
</evidence>
<keyword evidence="4" id="KW-1185">Reference proteome</keyword>
<gene>
    <name evidence="3" type="ORF">HLB09_13640</name>
</gene>
<dbReference type="AlphaFoldDB" id="A0A849BUP3"/>
<sequence>MRRRPAPVLALVLSSAVLAGCSGARDLPRDTIDMTPWNETGDAADRVAALEPDAADRLDDRADAREEAADERAEEAREELEDCGDPDDARELEVSAGGAEMVVVVPAEDDDDAVEDLEDYREDADAGPVCWVVVRVDNTEGDQVVDLPRVEVVTADGRQVRLERASDALSGWADRRADDDDAAVRAVELTAGLTGVVGPGDEGDLVFVAATDLDDPRGVRLQPSDGAPLVDASS</sequence>
<evidence type="ECO:0000256" key="2">
    <source>
        <dbReference type="SAM" id="SignalP"/>
    </source>
</evidence>
<feature type="signal peptide" evidence="2">
    <location>
        <begin position="1"/>
        <end position="19"/>
    </location>
</feature>
<dbReference type="RefSeq" id="WP_171203886.1">
    <property type="nucleotide sequence ID" value="NZ_BAAANP010000006.1"/>
</dbReference>
<feature type="region of interest" description="Disordered" evidence="1">
    <location>
        <begin position="24"/>
        <end position="90"/>
    </location>
</feature>
<evidence type="ECO:0000256" key="1">
    <source>
        <dbReference type="SAM" id="MobiDB-lite"/>
    </source>
</evidence>
<comment type="caution">
    <text evidence="3">The sequence shown here is derived from an EMBL/GenBank/DDBJ whole genome shotgun (WGS) entry which is preliminary data.</text>
</comment>
<keyword evidence="2" id="KW-0732">Signal</keyword>
<accession>A0A849BUP3</accession>
<evidence type="ECO:0008006" key="5">
    <source>
        <dbReference type="Google" id="ProtNLM"/>
    </source>
</evidence>
<feature type="compositionally biased region" description="Basic and acidic residues" evidence="1">
    <location>
        <begin position="54"/>
        <end position="75"/>
    </location>
</feature>
<name>A0A849BUP3_9ACTN</name>
<evidence type="ECO:0000313" key="3">
    <source>
        <dbReference type="EMBL" id="NNH24114.1"/>
    </source>
</evidence>
<proteinExistence type="predicted"/>
<feature type="chain" id="PRO_5039329337" description="DUF4352 domain-containing protein" evidence="2">
    <location>
        <begin position="20"/>
        <end position="234"/>
    </location>
</feature>
<dbReference type="Proteomes" id="UP000555552">
    <property type="component" value="Unassembled WGS sequence"/>
</dbReference>
<protein>
    <recommendedName>
        <fullName evidence="5">DUF4352 domain-containing protein</fullName>
    </recommendedName>
</protein>
<organism evidence="3 4">
    <name type="scientific">Pseudokineococcus marinus</name>
    <dbReference type="NCBI Taxonomy" id="351215"/>
    <lineage>
        <taxon>Bacteria</taxon>
        <taxon>Bacillati</taxon>
        <taxon>Actinomycetota</taxon>
        <taxon>Actinomycetes</taxon>
        <taxon>Kineosporiales</taxon>
        <taxon>Kineosporiaceae</taxon>
        <taxon>Pseudokineococcus</taxon>
    </lineage>
</organism>
<feature type="compositionally biased region" description="Acidic residues" evidence="1">
    <location>
        <begin position="76"/>
        <end position="86"/>
    </location>
</feature>
<dbReference type="PROSITE" id="PS51257">
    <property type="entry name" value="PROKAR_LIPOPROTEIN"/>
    <property type="match status" value="1"/>
</dbReference>